<evidence type="ECO:0000313" key="4">
    <source>
        <dbReference type="Proteomes" id="UP000254939"/>
    </source>
</evidence>
<evidence type="ECO:0000259" key="2">
    <source>
        <dbReference type="Pfam" id="PF04909"/>
    </source>
</evidence>
<dbReference type="InterPro" id="IPR006680">
    <property type="entry name" value="Amidohydro-rel"/>
</dbReference>
<reference evidence="3 4" key="1">
    <citation type="submission" date="2017-03" db="EMBL/GenBank/DDBJ databases">
        <title>Genome analysis of Rhizobial strains effectives or ineffectives for nitrogen fixation isolated from bean seeds.</title>
        <authorList>
            <person name="Peralta H."/>
            <person name="Aguilar-Vera A."/>
            <person name="Mora Y."/>
            <person name="Vargas-Lagunas C."/>
            <person name="Girard L."/>
            <person name="Mora J."/>
        </authorList>
    </citation>
    <scope>NUCLEOTIDE SEQUENCE [LARGE SCALE GENOMIC DNA]</scope>
    <source>
        <strain evidence="3 4">CCGM3</strain>
    </source>
</reference>
<evidence type="ECO:0000313" key="3">
    <source>
        <dbReference type="EMBL" id="RDJ08736.1"/>
    </source>
</evidence>
<gene>
    <name evidence="3" type="ORF">B5K06_19445</name>
</gene>
<proteinExistence type="inferred from homology"/>
<dbReference type="RefSeq" id="WP_114714349.1">
    <property type="nucleotide sequence ID" value="NZ_KZ857261.1"/>
</dbReference>
<dbReference type="PANTHER" id="PTHR43569">
    <property type="entry name" value="AMIDOHYDROLASE"/>
    <property type="match status" value="1"/>
</dbReference>
<dbReference type="AlphaFoldDB" id="A0A370KKQ5"/>
<dbReference type="InterPro" id="IPR032466">
    <property type="entry name" value="Metal_Hydrolase"/>
</dbReference>
<accession>A0A370KKQ5</accession>
<dbReference type="SUPFAM" id="SSF51556">
    <property type="entry name" value="Metallo-dependent hydrolases"/>
    <property type="match status" value="1"/>
</dbReference>
<name>A0A370KKQ5_9HYPH</name>
<organism evidence="3 4">
    <name type="scientific">Rhizobium grahamii</name>
    <dbReference type="NCBI Taxonomy" id="1120045"/>
    <lineage>
        <taxon>Bacteria</taxon>
        <taxon>Pseudomonadati</taxon>
        <taxon>Pseudomonadota</taxon>
        <taxon>Alphaproteobacteria</taxon>
        <taxon>Hyphomicrobiales</taxon>
        <taxon>Rhizobiaceae</taxon>
        <taxon>Rhizobium/Agrobacterium group</taxon>
        <taxon>Rhizobium</taxon>
    </lineage>
</organism>
<comment type="caution">
    <text evidence="3">The sequence shown here is derived from an EMBL/GenBank/DDBJ whole genome shotgun (WGS) entry which is preliminary data.</text>
</comment>
<dbReference type="InterPro" id="IPR052350">
    <property type="entry name" value="Metallo-dep_Lactonases"/>
</dbReference>
<dbReference type="OrthoDB" id="9787654at2"/>
<comment type="similarity">
    <text evidence="1">Belongs to the metallo-dependent hydrolases superfamily.</text>
</comment>
<dbReference type="Pfam" id="PF04909">
    <property type="entry name" value="Amidohydro_2"/>
    <property type="match status" value="1"/>
</dbReference>
<feature type="domain" description="Amidohydrolase-related" evidence="2">
    <location>
        <begin position="4"/>
        <end position="277"/>
    </location>
</feature>
<dbReference type="GO" id="GO:0016787">
    <property type="term" value="F:hydrolase activity"/>
    <property type="evidence" value="ECO:0007669"/>
    <property type="project" value="UniProtKB-KW"/>
</dbReference>
<keyword evidence="3" id="KW-0378">Hydrolase</keyword>
<dbReference type="PANTHER" id="PTHR43569:SF2">
    <property type="entry name" value="AMIDOHYDROLASE-RELATED DOMAIN-CONTAINING PROTEIN"/>
    <property type="match status" value="1"/>
</dbReference>
<dbReference type="Proteomes" id="UP000254939">
    <property type="component" value="Unassembled WGS sequence"/>
</dbReference>
<evidence type="ECO:0000256" key="1">
    <source>
        <dbReference type="ARBA" id="ARBA00038310"/>
    </source>
</evidence>
<protein>
    <submittedName>
        <fullName evidence="3">Amidohydrolase</fullName>
    </submittedName>
</protein>
<dbReference type="Gene3D" id="3.20.20.140">
    <property type="entry name" value="Metal-dependent hydrolases"/>
    <property type="match status" value="1"/>
</dbReference>
<sequence length="278" mass="31501">MLFDTHLHIVDRQALDYPWLSSAGDLNRDSLYEDYARDAMRCGISNVLHMEVDVAPARIDDETSYVRDVSRRPDSLVRGVIAACRPEEDGFAAYLEQSLSDPFVKGFRRVLHVAPDDTAMRPLFRENVRRLSGTRMTFDLCVFPHQFETILALVDYCPDVRFILDHCANPPIKEGMSKVWRKGVTDFSQRPNVTAKISGVIAYGDLEKWSVDSLRPYVEHTIGSFGWDRVVWGSDWPVCTLGGGLTPWVAATHALTAGCSPEERDKFYQANAKRIWSI</sequence>
<dbReference type="EMBL" id="NAAC01000018">
    <property type="protein sequence ID" value="RDJ08736.1"/>
    <property type="molecule type" value="Genomic_DNA"/>
</dbReference>